<proteinExistence type="predicted"/>
<feature type="transmembrane region" description="Helical" evidence="1">
    <location>
        <begin position="7"/>
        <end position="27"/>
    </location>
</feature>
<protein>
    <submittedName>
        <fullName evidence="2">Uncharacterized protein</fullName>
    </submittedName>
</protein>
<keyword evidence="1" id="KW-0812">Transmembrane</keyword>
<dbReference type="EMBL" id="JABSNO010000023">
    <property type="protein sequence ID" value="NRS93574.1"/>
    <property type="molecule type" value="Genomic_DNA"/>
</dbReference>
<name>A0A8J8KCF4_9FLAO</name>
<accession>A0A8J8KCF4</accession>
<evidence type="ECO:0000313" key="2">
    <source>
        <dbReference type="EMBL" id="NRS93574.1"/>
    </source>
</evidence>
<dbReference type="AlphaFoldDB" id="A0A8J8KCF4"/>
<keyword evidence="1" id="KW-1133">Transmembrane helix</keyword>
<dbReference type="Proteomes" id="UP000610746">
    <property type="component" value="Unassembled WGS sequence"/>
</dbReference>
<evidence type="ECO:0000313" key="3">
    <source>
        <dbReference type="Proteomes" id="UP000610746"/>
    </source>
</evidence>
<reference evidence="2" key="1">
    <citation type="submission" date="2020-05" db="EMBL/GenBank/DDBJ databases">
        <title>Genomic Encyclopedia of Type Strains, Phase IV (KMG-V): Genome sequencing to study the core and pangenomes of soil and plant-associated prokaryotes.</title>
        <authorList>
            <person name="Whitman W."/>
        </authorList>
    </citation>
    <scope>NUCLEOTIDE SEQUENCE</scope>
    <source>
        <strain evidence="2">16F</strain>
    </source>
</reference>
<gene>
    <name evidence="2" type="ORF">HNQ03_002665</name>
</gene>
<comment type="caution">
    <text evidence="2">The sequence shown here is derived from an EMBL/GenBank/DDBJ whole genome shotgun (WGS) entry which is preliminary data.</text>
</comment>
<organism evidence="2 3">
    <name type="scientific">Frigoriflavimonas asaccharolytica</name>
    <dbReference type="NCBI Taxonomy" id="2735899"/>
    <lineage>
        <taxon>Bacteria</taxon>
        <taxon>Pseudomonadati</taxon>
        <taxon>Bacteroidota</taxon>
        <taxon>Flavobacteriia</taxon>
        <taxon>Flavobacteriales</taxon>
        <taxon>Weeksellaceae</taxon>
        <taxon>Frigoriflavimonas</taxon>
    </lineage>
</organism>
<keyword evidence="1" id="KW-0472">Membrane</keyword>
<dbReference type="RefSeq" id="WP_173780126.1">
    <property type="nucleotide sequence ID" value="NZ_JABSNO010000023.1"/>
</dbReference>
<keyword evidence="3" id="KW-1185">Reference proteome</keyword>
<sequence>MNDKNRIFYFMGGTIAVGIVVAIVVFLSGGGAKSSGSQTGTEKSVSNNKDLQAKVDALNIGNVSPAIYNSLRTEINSSLEQKTITQVWKTNLENELEQKYTNLTLQKINKYFAADPINENAMQPLIQHLKILGKGQNELKGIQAKINEINYYTKILPVEVHKFTSRSFDYFNKGKYTALSSELNDLPARNPSLKKRKSVQNVRSSSLAEIKKYYQEYVDYQMAIDSL</sequence>
<evidence type="ECO:0000256" key="1">
    <source>
        <dbReference type="SAM" id="Phobius"/>
    </source>
</evidence>